<name>A0A1Y5S786_9RHOB</name>
<protein>
    <recommendedName>
        <fullName evidence="1">Amine oxidase domain-containing protein</fullName>
    </recommendedName>
</protein>
<dbReference type="GO" id="GO:0016491">
    <property type="term" value="F:oxidoreductase activity"/>
    <property type="evidence" value="ECO:0007669"/>
    <property type="project" value="InterPro"/>
</dbReference>
<evidence type="ECO:0000259" key="1">
    <source>
        <dbReference type="Pfam" id="PF01593"/>
    </source>
</evidence>
<dbReference type="InterPro" id="IPR017830">
    <property type="entry name" value="SQase_HpnE"/>
</dbReference>
<dbReference type="InterPro" id="IPR002937">
    <property type="entry name" value="Amino_oxidase"/>
</dbReference>
<dbReference type="NCBIfam" id="TIGR03467">
    <property type="entry name" value="HpnE"/>
    <property type="match status" value="1"/>
</dbReference>
<dbReference type="InterPro" id="IPR036188">
    <property type="entry name" value="FAD/NAD-bd_sf"/>
</dbReference>
<accession>A0A1Y5S786</accession>
<evidence type="ECO:0000313" key="2">
    <source>
        <dbReference type="EMBL" id="SLN34052.1"/>
    </source>
</evidence>
<dbReference type="STRING" id="315423.SAMN04488020_103129"/>
<proteinExistence type="predicted"/>
<dbReference type="InterPro" id="IPR050464">
    <property type="entry name" value="Zeta_carotene_desat/Oxidored"/>
</dbReference>
<organism evidence="2 3">
    <name type="scientific">Palleronia marisminoris</name>
    <dbReference type="NCBI Taxonomy" id="315423"/>
    <lineage>
        <taxon>Bacteria</taxon>
        <taxon>Pseudomonadati</taxon>
        <taxon>Pseudomonadota</taxon>
        <taxon>Alphaproteobacteria</taxon>
        <taxon>Rhodobacterales</taxon>
        <taxon>Roseobacteraceae</taxon>
        <taxon>Palleronia</taxon>
    </lineage>
</organism>
<dbReference type="AlphaFoldDB" id="A0A1Y5S786"/>
<dbReference type="PANTHER" id="PTHR42923">
    <property type="entry name" value="PROTOPORPHYRINOGEN OXIDASE"/>
    <property type="match status" value="1"/>
</dbReference>
<dbReference type="OrthoDB" id="7849608at2"/>
<reference evidence="2 3" key="1">
    <citation type="submission" date="2017-03" db="EMBL/GenBank/DDBJ databases">
        <authorList>
            <person name="Afonso C.L."/>
            <person name="Miller P.J."/>
            <person name="Scott M.A."/>
            <person name="Spackman E."/>
            <person name="Goraichik I."/>
            <person name="Dimitrov K.M."/>
            <person name="Suarez D.L."/>
            <person name="Swayne D.E."/>
        </authorList>
    </citation>
    <scope>NUCLEOTIDE SEQUENCE [LARGE SCALE GENOMIC DNA]</scope>
    <source>
        <strain evidence="2 3">CECT 7066</strain>
    </source>
</reference>
<dbReference type="PANTHER" id="PTHR42923:SF47">
    <property type="entry name" value="BLR3003 PROTEIN"/>
    <property type="match status" value="1"/>
</dbReference>
<dbReference type="Gene3D" id="1.10.3110.10">
    <property type="entry name" value="protoporphyrinogen ix oxidase, domain 3"/>
    <property type="match status" value="1"/>
</dbReference>
<dbReference type="Proteomes" id="UP000193870">
    <property type="component" value="Unassembled WGS sequence"/>
</dbReference>
<dbReference type="RefSeq" id="WP_085853421.1">
    <property type="nucleotide sequence ID" value="NZ_FOPF01000003.1"/>
</dbReference>
<keyword evidence="3" id="KW-1185">Reference proteome</keyword>
<dbReference type="Gene3D" id="3.50.50.60">
    <property type="entry name" value="FAD/NAD(P)-binding domain"/>
    <property type="match status" value="1"/>
</dbReference>
<dbReference type="EMBL" id="FWFV01000003">
    <property type="protein sequence ID" value="SLN34052.1"/>
    <property type="molecule type" value="Genomic_DNA"/>
</dbReference>
<evidence type="ECO:0000313" key="3">
    <source>
        <dbReference type="Proteomes" id="UP000193870"/>
    </source>
</evidence>
<dbReference type="SUPFAM" id="SSF51905">
    <property type="entry name" value="FAD/NAD(P)-binding domain"/>
    <property type="match status" value="1"/>
</dbReference>
<sequence length="412" mass="42989">MRRVHVIGAGLAGLSAALRLTSADVEVVLWEATGRAGGRCWSFHDSQLDRLIDNGNHLVLSGNTAVLDYCRRIGSFDRLRIAPEAALPFVDLADGARWTVRVPDGSRDLLQGGLSLPPGVGAGALLDTARLLSAGATRTVADVIRPGGPARTRLWDPLSLAILNASPEDGAAHPLAAVLRRTVLRGAAACRPVTMPDGLGPTLVEPALATLAASGCVPRFRNPLRGLKKQDGRISALVFDASEVALGHDERVILAVPAPAAGRLLELPAPAAGQSILNAHFRISPEPPVETFPLLGVLSGLAQWIFVRGDVVSVTVSAADGVEMHDSDATLDRLWTETAAALAIQGRPVARRLLREKAATFSPAPAELARRLKSGTPWENLHLAGDHVASPLPSTIEGAIASGDAAAQSAVA</sequence>
<gene>
    <name evidence="2" type="ORF">PAM7066_01409</name>
</gene>
<dbReference type="Gene3D" id="3.90.660.20">
    <property type="entry name" value="Protoporphyrinogen oxidase, mitochondrial, domain 2"/>
    <property type="match status" value="1"/>
</dbReference>
<feature type="domain" description="Amine oxidase" evidence="1">
    <location>
        <begin position="11"/>
        <end position="408"/>
    </location>
</feature>
<dbReference type="Pfam" id="PF01593">
    <property type="entry name" value="Amino_oxidase"/>
    <property type="match status" value="1"/>
</dbReference>